<comment type="caution">
    <text evidence="3">The sequence shown here is derived from an EMBL/GenBank/DDBJ whole genome shotgun (WGS) entry which is preliminary data.</text>
</comment>
<feature type="domain" description="Azaphilone pigments biosynthesis cluster protein L N-terminal" evidence="2">
    <location>
        <begin position="2"/>
        <end position="206"/>
    </location>
</feature>
<keyword evidence="4" id="KW-1185">Reference proteome</keyword>
<dbReference type="Pfam" id="PF17111">
    <property type="entry name" value="PigL_N"/>
    <property type="match status" value="2"/>
</dbReference>
<accession>A0A9W9MKM3</accession>
<reference evidence="3" key="2">
    <citation type="journal article" date="2023" name="IMA Fungus">
        <title>Comparative genomic study of the Penicillium genus elucidates a diverse pangenome and 15 lateral gene transfer events.</title>
        <authorList>
            <person name="Petersen C."/>
            <person name="Sorensen T."/>
            <person name="Nielsen M.R."/>
            <person name="Sondergaard T.E."/>
            <person name="Sorensen J.L."/>
            <person name="Fitzpatrick D.A."/>
            <person name="Frisvad J.C."/>
            <person name="Nielsen K.L."/>
        </authorList>
    </citation>
    <scope>NUCLEOTIDE SEQUENCE</scope>
    <source>
        <strain evidence="3">IBT 20477</strain>
    </source>
</reference>
<evidence type="ECO:0000313" key="4">
    <source>
        <dbReference type="Proteomes" id="UP001150942"/>
    </source>
</evidence>
<feature type="signal peptide" evidence="1">
    <location>
        <begin position="1"/>
        <end position="26"/>
    </location>
</feature>
<dbReference type="InterPro" id="IPR031348">
    <property type="entry name" value="PigL_N"/>
</dbReference>
<reference evidence="3" key="1">
    <citation type="submission" date="2022-11" db="EMBL/GenBank/DDBJ databases">
        <authorList>
            <person name="Petersen C."/>
        </authorList>
    </citation>
    <scope>NUCLEOTIDE SEQUENCE</scope>
    <source>
        <strain evidence="3">IBT 20477</strain>
    </source>
</reference>
<name>A0A9W9MKM3_9EURO</name>
<feature type="domain" description="Azaphilone pigments biosynthesis cluster protein L N-terminal" evidence="2">
    <location>
        <begin position="243"/>
        <end position="309"/>
    </location>
</feature>
<sequence>MADPLSITAGIVGLISFALQSSLALCKVIDDLRTSKKDIRELKKELEAFCVVLQSVHQVAADYHHELRVLELPLRQCGKACQELEKVVIKCVERSGTTFGAYASLKFRGDSIAKFKDMLSGHKDAITIALSSATFRKSAVTADCVKEWEEMVCCAKSDLEDRLRELDEKLESFSKRSSIVDTRGETEWRQLQEEKQSTEQCLVICAEFYEHIEKVGSQVETCSEPDRIEAGASVEMQYTAKQALGNLLRGFKSELATASGEFNNIIERLDHRQNGLPSRSAHISGKDEATMQQIREERISTAQCLTICADAAEQSEEIQSNIFEDITSGDDSQQFVISSIGQLITAKRINTGSRSLLMLGQLSDDTIRQSSRDHVLSTKGISKQREATESANFQRRYGVGHQLKAEEIEVMQNLYR</sequence>
<evidence type="ECO:0000313" key="3">
    <source>
        <dbReference type="EMBL" id="KAJ5202930.1"/>
    </source>
</evidence>
<protein>
    <recommendedName>
        <fullName evidence="2">Azaphilone pigments biosynthesis cluster protein L N-terminal domain-containing protein</fullName>
    </recommendedName>
</protein>
<feature type="chain" id="PRO_5040990193" description="Azaphilone pigments biosynthesis cluster protein L N-terminal domain-containing protein" evidence="1">
    <location>
        <begin position="27"/>
        <end position="416"/>
    </location>
</feature>
<evidence type="ECO:0000256" key="1">
    <source>
        <dbReference type="SAM" id="SignalP"/>
    </source>
</evidence>
<dbReference type="EMBL" id="JAPQKQ010000003">
    <property type="protein sequence ID" value="KAJ5202930.1"/>
    <property type="molecule type" value="Genomic_DNA"/>
</dbReference>
<proteinExistence type="predicted"/>
<gene>
    <name evidence="3" type="ORF">N7449_005009</name>
</gene>
<organism evidence="3 4">
    <name type="scientific">Penicillium cf. viridicatum</name>
    <dbReference type="NCBI Taxonomy" id="2972119"/>
    <lineage>
        <taxon>Eukaryota</taxon>
        <taxon>Fungi</taxon>
        <taxon>Dikarya</taxon>
        <taxon>Ascomycota</taxon>
        <taxon>Pezizomycotina</taxon>
        <taxon>Eurotiomycetes</taxon>
        <taxon>Eurotiomycetidae</taxon>
        <taxon>Eurotiales</taxon>
        <taxon>Aspergillaceae</taxon>
        <taxon>Penicillium</taxon>
    </lineage>
</organism>
<dbReference type="Proteomes" id="UP001150942">
    <property type="component" value="Unassembled WGS sequence"/>
</dbReference>
<dbReference type="AlphaFoldDB" id="A0A9W9MKM3"/>
<evidence type="ECO:0000259" key="2">
    <source>
        <dbReference type="Pfam" id="PF17111"/>
    </source>
</evidence>
<keyword evidence="1" id="KW-0732">Signal</keyword>
<dbReference type="OrthoDB" id="5068804at2759"/>